<evidence type="ECO:0000313" key="2">
    <source>
        <dbReference type="Proteomes" id="UP000178776"/>
    </source>
</evidence>
<evidence type="ECO:0000313" key="1">
    <source>
        <dbReference type="EMBL" id="AOZ48826.1"/>
    </source>
</evidence>
<gene>
    <name evidence="1" type="ORF">BKX93_01660</name>
</gene>
<accession>A0A1D9LC15</accession>
<dbReference type="GeneID" id="68839926"/>
<dbReference type="RefSeq" id="WP_070978356.1">
    <property type="nucleotide sequence ID" value="NZ_CP017707.1"/>
</dbReference>
<dbReference type="KEGG" id="cvc:BKX93_01660"/>
<protein>
    <submittedName>
        <fullName evidence="1">Uncharacterized protein</fullName>
    </submittedName>
</protein>
<dbReference type="Proteomes" id="UP000178776">
    <property type="component" value="Chromosome"/>
</dbReference>
<sequence>MTQHITARVQFDSATAEERIKSLVAEYDGQSISPHRMEVIQRRAVDIAMECMDVKIVPELRREARGAPTLQ</sequence>
<proteinExistence type="predicted"/>
<organism evidence="1 2">
    <name type="scientific">Chromobacterium vaccinii</name>
    <dbReference type="NCBI Taxonomy" id="1108595"/>
    <lineage>
        <taxon>Bacteria</taxon>
        <taxon>Pseudomonadati</taxon>
        <taxon>Pseudomonadota</taxon>
        <taxon>Betaproteobacteria</taxon>
        <taxon>Neisseriales</taxon>
        <taxon>Chromobacteriaceae</taxon>
        <taxon>Chromobacterium</taxon>
    </lineage>
</organism>
<name>A0A1D9LC15_9NEIS</name>
<reference evidence="1 2" key="1">
    <citation type="submission" date="2016-10" db="EMBL/GenBank/DDBJ databases">
        <title>Chromobacterium muskegensis sp. nov., an insecticidal bacterium isolated from Sphagnum bogs.</title>
        <authorList>
            <person name="Sparks M.E."/>
            <person name="Blackburn M.B."/>
            <person name="Gundersen-Rindal D.E."/>
            <person name="Mitchell A."/>
            <person name="Farrar R."/>
            <person name="Kuhar D."/>
        </authorList>
    </citation>
    <scope>NUCLEOTIDE SEQUENCE [LARGE SCALE GENOMIC DNA]</scope>
    <source>
        <strain evidence="1 2">21-1</strain>
    </source>
</reference>
<dbReference type="EMBL" id="CP017707">
    <property type="protein sequence ID" value="AOZ48826.1"/>
    <property type="molecule type" value="Genomic_DNA"/>
</dbReference>
<dbReference type="AlphaFoldDB" id="A0A1D9LC15"/>